<dbReference type="Pfam" id="PF00440">
    <property type="entry name" value="TetR_N"/>
    <property type="match status" value="1"/>
</dbReference>
<dbReference type="InterPro" id="IPR036271">
    <property type="entry name" value="Tet_transcr_reg_TetR-rel_C_sf"/>
</dbReference>
<accession>A0AAJ6BHR4</accession>
<evidence type="ECO:0000313" key="4">
    <source>
        <dbReference type="EMBL" id="WEK35481.1"/>
    </source>
</evidence>
<organism evidence="4 5">
    <name type="scientific">Candidatus Pseudobacter hemicellulosilyticus</name>
    <dbReference type="NCBI Taxonomy" id="3121375"/>
    <lineage>
        <taxon>Bacteria</taxon>
        <taxon>Pseudomonadati</taxon>
        <taxon>Bacteroidota</taxon>
        <taxon>Chitinophagia</taxon>
        <taxon>Chitinophagales</taxon>
        <taxon>Chitinophagaceae</taxon>
        <taxon>Pseudobacter</taxon>
    </lineage>
</organism>
<dbReference type="PANTHER" id="PTHR43479">
    <property type="entry name" value="ACREF/ENVCD OPERON REPRESSOR-RELATED"/>
    <property type="match status" value="1"/>
</dbReference>
<evidence type="ECO:0000313" key="5">
    <source>
        <dbReference type="Proteomes" id="UP001220610"/>
    </source>
</evidence>
<keyword evidence="1 2" id="KW-0238">DNA-binding</keyword>
<protein>
    <submittedName>
        <fullName evidence="4">TetR/AcrR family transcriptional regulator</fullName>
    </submittedName>
</protein>
<evidence type="ECO:0000256" key="1">
    <source>
        <dbReference type="ARBA" id="ARBA00023125"/>
    </source>
</evidence>
<dbReference type="PANTHER" id="PTHR43479:SF11">
    <property type="entry name" value="ACREF_ENVCD OPERON REPRESSOR-RELATED"/>
    <property type="match status" value="1"/>
</dbReference>
<gene>
    <name evidence="4" type="ORF">P0Y53_23565</name>
</gene>
<name>A0AAJ6BHR4_9BACT</name>
<dbReference type="InterPro" id="IPR001647">
    <property type="entry name" value="HTH_TetR"/>
</dbReference>
<dbReference type="GO" id="GO:0003677">
    <property type="term" value="F:DNA binding"/>
    <property type="evidence" value="ECO:0007669"/>
    <property type="project" value="UniProtKB-UniRule"/>
</dbReference>
<sequence>MKPKDETKIEEIYTATLALVGEYGLSGITMSQIAAKAGFATGTVYTYFANKEELIVKLFEKCMANYTDEYFAGFTPTDPFKIAFHTIWMNMFNYSIEKFEEFIFIEQCFHSPFISEELRKKSKEKLQPWKDLIERGKREKLVKPIDSVWLMIYIRGSIRGMVKHCAYLQIAVSDEFKETMFNMCWDAIRD</sequence>
<evidence type="ECO:0000256" key="2">
    <source>
        <dbReference type="PROSITE-ProRule" id="PRU00335"/>
    </source>
</evidence>
<dbReference type="SUPFAM" id="SSF46689">
    <property type="entry name" value="Homeodomain-like"/>
    <property type="match status" value="1"/>
</dbReference>
<proteinExistence type="predicted"/>
<dbReference type="PROSITE" id="PS50977">
    <property type="entry name" value="HTH_TETR_2"/>
    <property type="match status" value="1"/>
</dbReference>
<dbReference type="AlphaFoldDB" id="A0AAJ6BHR4"/>
<dbReference type="InterPro" id="IPR032551">
    <property type="entry name" value="BscR_C"/>
</dbReference>
<feature type="domain" description="HTH tetR-type" evidence="3">
    <location>
        <begin position="6"/>
        <end position="66"/>
    </location>
</feature>
<dbReference type="Gene3D" id="1.10.357.10">
    <property type="entry name" value="Tetracycline Repressor, domain 2"/>
    <property type="match status" value="1"/>
</dbReference>
<dbReference type="InterPro" id="IPR009057">
    <property type="entry name" value="Homeodomain-like_sf"/>
</dbReference>
<evidence type="ECO:0000259" key="3">
    <source>
        <dbReference type="PROSITE" id="PS50977"/>
    </source>
</evidence>
<dbReference type="SUPFAM" id="SSF48498">
    <property type="entry name" value="Tetracyclin repressor-like, C-terminal domain"/>
    <property type="match status" value="1"/>
</dbReference>
<dbReference type="Pfam" id="PF16295">
    <property type="entry name" value="TetR_C_10"/>
    <property type="match status" value="1"/>
</dbReference>
<dbReference type="InterPro" id="IPR050624">
    <property type="entry name" value="HTH-type_Tx_Regulator"/>
</dbReference>
<dbReference type="Proteomes" id="UP001220610">
    <property type="component" value="Chromosome"/>
</dbReference>
<dbReference type="PRINTS" id="PR00455">
    <property type="entry name" value="HTHTETR"/>
</dbReference>
<reference evidence="4" key="1">
    <citation type="submission" date="2023-03" db="EMBL/GenBank/DDBJ databases">
        <title>Andean soil-derived lignocellulolytic bacterial consortium as a source of novel taxa and putative plastic-active enzymes.</title>
        <authorList>
            <person name="Diaz-Garcia L."/>
            <person name="Chuvochina M."/>
            <person name="Feuerriegel G."/>
            <person name="Bunk B."/>
            <person name="Sproer C."/>
            <person name="Streit W.R."/>
            <person name="Rodriguez L.M."/>
            <person name="Overmann J."/>
            <person name="Jimenez D.J."/>
        </authorList>
    </citation>
    <scope>NUCLEOTIDE SEQUENCE</scope>
    <source>
        <strain evidence="4">MAG 7</strain>
    </source>
</reference>
<feature type="DNA-binding region" description="H-T-H motif" evidence="2">
    <location>
        <begin position="29"/>
        <end position="48"/>
    </location>
</feature>
<dbReference type="EMBL" id="CP119311">
    <property type="protein sequence ID" value="WEK35481.1"/>
    <property type="molecule type" value="Genomic_DNA"/>
</dbReference>